<comment type="catalytic activity">
    <reaction evidence="17 19">
        <text>alpha-ribazole + adenosylcob(III)inamide-GDP = adenosylcob(III)alamin + GMP + H(+)</text>
        <dbReference type="Rhea" id="RHEA:16049"/>
        <dbReference type="ChEBI" id="CHEBI:10329"/>
        <dbReference type="ChEBI" id="CHEBI:15378"/>
        <dbReference type="ChEBI" id="CHEBI:18408"/>
        <dbReference type="ChEBI" id="CHEBI:58115"/>
        <dbReference type="ChEBI" id="CHEBI:60487"/>
        <dbReference type="EC" id="2.7.8.26"/>
    </reaction>
</comment>
<gene>
    <name evidence="19" type="primary">cobS</name>
    <name evidence="20" type="ORF">GbCGDNIH9_0670</name>
</gene>
<dbReference type="GO" id="GO:0051073">
    <property type="term" value="F:adenosylcobinamide-GDP ribazoletransferase activity"/>
    <property type="evidence" value="ECO:0007669"/>
    <property type="project" value="UniProtKB-UniRule"/>
</dbReference>
<evidence type="ECO:0000256" key="15">
    <source>
        <dbReference type="ARBA" id="ARBA00032605"/>
    </source>
</evidence>
<evidence type="ECO:0000256" key="3">
    <source>
        <dbReference type="ARBA" id="ARBA00004663"/>
    </source>
</evidence>
<keyword evidence="9 19" id="KW-0808">Transferase</keyword>
<feature type="transmembrane region" description="Helical" evidence="19">
    <location>
        <begin position="176"/>
        <end position="194"/>
    </location>
</feature>
<dbReference type="HAMAP" id="MF_00719">
    <property type="entry name" value="CobS"/>
    <property type="match status" value="1"/>
</dbReference>
<dbReference type="NCBIfam" id="TIGR00317">
    <property type="entry name" value="cobS"/>
    <property type="match status" value="1"/>
</dbReference>
<protein>
    <recommendedName>
        <fullName evidence="6 19">Adenosylcobinamide-GDP ribazoletransferase</fullName>
        <ecNumber evidence="5 19">2.7.8.26</ecNumber>
    </recommendedName>
    <alternativeName>
        <fullName evidence="16 19">Cobalamin synthase</fullName>
    </alternativeName>
    <alternativeName>
        <fullName evidence="15 19">Cobalamin-5'-phosphate synthase</fullName>
    </alternativeName>
</protein>
<dbReference type="EMBL" id="CP018191">
    <property type="protein sequence ID" value="APH53917.1"/>
    <property type="molecule type" value="Genomic_DNA"/>
</dbReference>
<dbReference type="AlphaFoldDB" id="A0AAC9KBQ4"/>
<evidence type="ECO:0000256" key="2">
    <source>
        <dbReference type="ARBA" id="ARBA00004651"/>
    </source>
</evidence>
<evidence type="ECO:0000256" key="6">
    <source>
        <dbReference type="ARBA" id="ARBA00015850"/>
    </source>
</evidence>
<evidence type="ECO:0000313" key="21">
    <source>
        <dbReference type="Proteomes" id="UP000182373"/>
    </source>
</evidence>
<evidence type="ECO:0000256" key="17">
    <source>
        <dbReference type="ARBA" id="ARBA00048623"/>
    </source>
</evidence>
<evidence type="ECO:0000256" key="19">
    <source>
        <dbReference type="HAMAP-Rule" id="MF_00719"/>
    </source>
</evidence>
<dbReference type="GO" id="GO:0009236">
    <property type="term" value="P:cobalamin biosynthetic process"/>
    <property type="evidence" value="ECO:0007669"/>
    <property type="project" value="UniProtKB-UniRule"/>
</dbReference>
<proteinExistence type="inferred from homology"/>
<dbReference type="EC" id="2.7.8.26" evidence="5 19"/>
<evidence type="ECO:0000256" key="12">
    <source>
        <dbReference type="ARBA" id="ARBA00022989"/>
    </source>
</evidence>
<evidence type="ECO:0000256" key="8">
    <source>
        <dbReference type="ARBA" id="ARBA00022573"/>
    </source>
</evidence>
<feature type="transmembrane region" description="Helical" evidence="19">
    <location>
        <begin position="114"/>
        <end position="136"/>
    </location>
</feature>
<keyword evidence="12 19" id="KW-1133">Transmembrane helix</keyword>
<evidence type="ECO:0000256" key="4">
    <source>
        <dbReference type="ARBA" id="ARBA00010561"/>
    </source>
</evidence>
<dbReference type="GO" id="GO:0005886">
    <property type="term" value="C:plasma membrane"/>
    <property type="evidence" value="ECO:0007669"/>
    <property type="project" value="UniProtKB-SubCell"/>
</dbReference>
<organism evidence="20 21">
    <name type="scientific">Granulibacter bethesdensis</name>
    <dbReference type="NCBI Taxonomy" id="364410"/>
    <lineage>
        <taxon>Bacteria</taxon>
        <taxon>Pseudomonadati</taxon>
        <taxon>Pseudomonadota</taxon>
        <taxon>Alphaproteobacteria</taxon>
        <taxon>Acetobacterales</taxon>
        <taxon>Acetobacteraceae</taxon>
        <taxon>Granulibacter</taxon>
    </lineage>
</organism>
<dbReference type="InterPro" id="IPR003805">
    <property type="entry name" value="CobS"/>
</dbReference>
<accession>A0AAC9KBQ4</accession>
<evidence type="ECO:0000313" key="20">
    <source>
        <dbReference type="EMBL" id="APH53917.1"/>
    </source>
</evidence>
<feature type="transmembrane region" description="Helical" evidence="19">
    <location>
        <begin position="66"/>
        <end position="85"/>
    </location>
</feature>
<comment type="cofactor">
    <cofactor evidence="1 19">
        <name>Mg(2+)</name>
        <dbReference type="ChEBI" id="CHEBI:18420"/>
    </cofactor>
</comment>
<evidence type="ECO:0000256" key="14">
    <source>
        <dbReference type="ARBA" id="ARBA00025228"/>
    </source>
</evidence>
<comment type="pathway">
    <text evidence="3 19">Cofactor biosynthesis; adenosylcobalamin biosynthesis; adenosylcobalamin from cob(II)yrinate a,c-diamide: step 7/7.</text>
</comment>
<dbReference type="Proteomes" id="UP000182373">
    <property type="component" value="Chromosome"/>
</dbReference>
<evidence type="ECO:0000256" key="16">
    <source>
        <dbReference type="ARBA" id="ARBA00032853"/>
    </source>
</evidence>
<comment type="similarity">
    <text evidence="4 19">Belongs to the CobS family.</text>
</comment>
<name>A0AAC9KBQ4_9PROT</name>
<evidence type="ECO:0000256" key="18">
    <source>
        <dbReference type="ARBA" id="ARBA00049504"/>
    </source>
</evidence>
<dbReference type="GO" id="GO:0008818">
    <property type="term" value="F:cobalamin 5'-phosphate synthase activity"/>
    <property type="evidence" value="ECO:0007669"/>
    <property type="project" value="UniProtKB-UniRule"/>
</dbReference>
<keyword evidence="11 19" id="KW-0460">Magnesium</keyword>
<dbReference type="PANTHER" id="PTHR34148:SF1">
    <property type="entry name" value="ADENOSYLCOBINAMIDE-GDP RIBAZOLETRANSFERASE"/>
    <property type="match status" value="1"/>
</dbReference>
<evidence type="ECO:0000256" key="7">
    <source>
        <dbReference type="ARBA" id="ARBA00022475"/>
    </source>
</evidence>
<feature type="transmembrane region" description="Helical" evidence="19">
    <location>
        <begin position="142"/>
        <end position="164"/>
    </location>
</feature>
<keyword evidence="7 19" id="KW-1003">Cell membrane</keyword>
<evidence type="ECO:0000256" key="11">
    <source>
        <dbReference type="ARBA" id="ARBA00022842"/>
    </source>
</evidence>
<feature type="transmembrane region" description="Helical" evidence="19">
    <location>
        <begin position="200"/>
        <end position="217"/>
    </location>
</feature>
<comment type="function">
    <text evidence="14 19">Joins adenosylcobinamide-GDP and alpha-ribazole to generate adenosylcobalamin (Ado-cobalamin). Also synthesizes adenosylcobalamin 5'-phosphate from adenosylcobinamide-GDP and alpha-ribazole 5'-phosphate.</text>
</comment>
<comment type="subcellular location">
    <subcellularLocation>
        <location evidence="2 19">Cell membrane</location>
        <topology evidence="2 19">Multi-pass membrane protein</topology>
    </subcellularLocation>
</comment>
<keyword evidence="10 19" id="KW-0812">Transmembrane</keyword>
<evidence type="ECO:0000256" key="13">
    <source>
        <dbReference type="ARBA" id="ARBA00023136"/>
    </source>
</evidence>
<reference evidence="21" key="1">
    <citation type="submission" date="2016-11" db="EMBL/GenBank/DDBJ databases">
        <title>Comparative genomic and phenotypic analysis of Granulibacter bethesdensis clinical isolates from patients with chronic granulomatous disease.</title>
        <authorList>
            <person name="Zarember K.A."/>
            <person name="Porcella S.F."/>
            <person name="Chu J."/>
            <person name="Ding L."/>
            <person name="Dahlstrom E."/>
            <person name="Barbian K."/>
            <person name="Martens C."/>
            <person name="Sykora L."/>
            <person name="Kramer S."/>
            <person name="Pettinato A.M."/>
            <person name="Hong H."/>
            <person name="Wald G."/>
            <person name="Berg L.J."/>
            <person name="Rogge L.S."/>
            <person name="Greenberg D.E."/>
            <person name="Falcone E.L."/>
            <person name="Neves J.F."/>
            <person name="Simoes M.J."/>
            <person name="Casal M."/>
            <person name="Rodriguez-Lopez F.C."/>
            <person name="Zelazny A."/>
            <person name="Gallin J.I."/>
            <person name="Holland S.M."/>
        </authorList>
    </citation>
    <scope>NUCLEOTIDE SEQUENCE [LARGE SCALE GENOMIC DNA]</scope>
    <source>
        <strain evidence="21">NIH9.1</strain>
    </source>
</reference>
<evidence type="ECO:0000256" key="5">
    <source>
        <dbReference type="ARBA" id="ARBA00013200"/>
    </source>
</evidence>
<evidence type="ECO:0000256" key="9">
    <source>
        <dbReference type="ARBA" id="ARBA00022679"/>
    </source>
</evidence>
<comment type="catalytic activity">
    <reaction evidence="18 19">
        <text>alpha-ribazole 5'-phosphate + adenosylcob(III)inamide-GDP = adenosylcob(III)alamin 5'-phosphate + GMP + H(+)</text>
        <dbReference type="Rhea" id="RHEA:23560"/>
        <dbReference type="ChEBI" id="CHEBI:15378"/>
        <dbReference type="ChEBI" id="CHEBI:57918"/>
        <dbReference type="ChEBI" id="CHEBI:58115"/>
        <dbReference type="ChEBI" id="CHEBI:60487"/>
        <dbReference type="ChEBI" id="CHEBI:60493"/>
        <dbReference type="EC" id="2.7.8.26"/>
    </reaction>
</comment>
<sequence length="250" mass="26112">MMGWLNDRFREVAAAAMVLTRLPGLRFEHSFPAMASVAWAFPLVGGMLGLMIGCVQVMLIDLCGMPSWPAAVICVALGVLMTGALHEDGLADFTDAAGGHTTEKKLTIMHDSRIGSFGAVSLMLSLMIRTACIASLPPDGYAVVAMIASLAVSRFCILLIPFFLNPARPEGSGAMMAGIGPVQLGMAAISTVVMASLAGIHGWLAFLAALLSTWLVGRYARRTLAGFTGDVLGATEQCAVCAAFLVMVCG</sequence>
<evidence type="ECO:0000256" key="10">
    <source>
        <dbReference type="ARBA" id="ARBA00022692"/>
    </source>
</evidence>
<keyword evidence="13 19" id="KW-0472">Membrane</keyword>
<dbReference type="PANTHER" id="PTHR34148">
    <property type="entry name" value="ADENOSYLCOBINAMIDE-GDP RIBAZOLETRANSFERASE"/>
    <property type="match status" value="1"/>
</dbReference>
<evidence type="ECO:0000256" key="1">
    <source>
        <dbReference type="ARBA" id="ARBA00001946"/>
    </source>
</evidence>
<feature type="transmembrane region" description="Helical" evidence="19">
    <location>
        <begin position="36"/>
        <end position="60"/>
    </location>
</feature>
<dbReference type="Pfam" id="PF02654">
    <property type="entry name" value="CobS"/>
    <property type="match status" value="1"/>
</dbReference>
<keyword evidence="8 19" id="KW-0169">Cobalamin biosynthesis</keyword>